<name>A0A562ZR41_9BURK</name>
<evidence type="ECO:0000259" key="1">
    <source>
        <dbReference type="Pfam" id="PF13468"/>
    </source>
</evidence>
<dbReference type="SUPFAM" id="SSF54593">
    <property type="entry name" value="Glyoxalase/Bleomycin resistance protein/Dihydroxybiphenyl dioxygenase"/>
    <property type="match status" value="1"/>
</dbReference>
<dbReference type="InterPro" id="IPR029068">
    <property type="entry name" value="Glyas_Bleomycin-R_OHBP_Dase"/>
</dbReference>
<protein>
    <submittedName>
        <fullName evidence="2">VOC family protein</fullName>
    </submittedName>
</protein>
<dbReference type="Gene3D" id="3.10.180.10">
    <property type="entry name" value="2,3-Dihydroxybiphenyl 1,2-Dioxygenase, domain 1"/>
    <property type="match status" value="1"/>
</dbReference>
<dbReference type="AlphaFoldDB" id="A0A562ZR41"/>
<gene>
    <name evidence="2" type="ORF">FN976_14560</name>
</gene>
<proteinExistence type="predicted"/>
<evidence type="ECO:0000313" key="2">
    <source>
        <dbReference type="EMBL" id="TWO70765.1"/>
    </source>
</evidence>
<accession>A0A562ZR41</accession>
<dbReference type="InterPro" id="IPR025870">
    <property type="entry name" value="Glyoxalase-like_dom"/>
</dbReference>
<dbReference type="EMBL" id="VOBQ01000011">
    <property type="protein sequence ID" value="TWO70765.1"/>
    <property type="molecule type" value="Genomic_DNA"/>
</dbReference>
<dbReference type="RefSeq" id="WP_145893762.1">
    <property type="nucleotide sequence ID" value="NZ_VOBQ01000011.1"/>
</dbReference>
<dbReference type="Pfam" id="PF13468">
    <property type="entry name" value="Glyoxalase_3"/>
    <property type="match status" value="1"/>
</dbReference>
<comment type="caution">
    <text evidence="2">The sequence shown here is derived from an EMBL/GenBank/DDBJ whole genome shotgun (WGS) entry which is preliminary data.</text>
</comment>
<organism evidence="2 3">
    <name type="scientific">Caenimonas sedimenti</name>
    <dbReference type="NCBI Taxonomy" id="2596921"/>
    <lineage>
        <taxon>Bacteria</taxon>
        <taxon>Pseudomonadati</taxon>
        <taxon>Pseudomonadota</taxon>
        <taxon>Betaproteobacteria</taxon>
        <taxon>Burkholderiales</taxon>
        <taxon>Comamonadaceae</taxon>
        <taxon>Caenimonas</taxon>
    </lineage>
</organism>
<dbReference type="OrthoDB" id="5801364at2"/>
<feature type="domain" description="Glyoxalase-like" evidence="1">
    <location>
        <begin position="5"/>
        <end position="193"/>
    </location>
</feature>
<dbReference type="Proteomes" id="UP000318199">
    <property type="component" value="Unassembled WGS sequence"/>
</dbReference>
<evidence type="ECO:0000313" key="3">
    <source>
        <dbReference type="Proteomes" id="UP000318199"/>
    </source>
</evidence>
<keyword evidence="3" id="KW-1185">Reference proteome</keyword>
<sequence>MTARVDHLVVAAASLDEGAAWCEATLGVAPGPGGEHPLMGTHNRLLRIATVDYPRAYFEIIAVHPGKQPQRAHRWFDLDDESLRDSVKRDGPRLIHFVANVPQLPQALQAFGQAGFERGEVVRASRMTPRGLLEWQITVRDDGQRLCQGLLPTLIEWGEAHPAAGMPESRVTLHSLGVSHPDAARLRAAYAAIGLEGVPVHDGPPNLCAALDTPRGRIKLESKGL</sequence>
<reference evidence="2 3" key="1">
    <citation type="submission" date="2019-07" db="EMBL/GenBank/DDBJ databases">
        <title>Caenimonas sedimenti sp. nov., isolated from activated sludge.</title>
        <authorList>
            <person name="Xu J."/>
        </authorList>
    </citation>
    <scope>NUCLEOTIDE SEQUENCE [LARGE SCALE GENOMIC DNA]</scope>
    <source>
        <strain evidence="2 3">HX-9-20</strain>
    </source>
</reference>